<evidence type="ECO:0000313" key="3">
    <source>
        <dbReference type="EMBL" id="KDQ49185.1"/>
    </source>
</evidence>
<protein>
    <recommendedName>
        <fullName evidence="2">DUF6534 domain-containing protein</fullName>
    </recommendedName>
</protein>
<proteinExistence type="predicted"/>
<dbReference type="OrthoDB" id="2803252at2759"/>
<dbReference type="AlphaFoldDB" id="A0A067P5S0"/>
<feature type="transmembrane region" description="Helical" evidence="1">
    <location>
        <begin position="63"/>
        <end position="82"/>
    </location>
</feature>
<dbReference type="EMBL" id="KL197796">
    <property type="protein sequence ID" value="KDQ49185.1"/>
    <property type="molecule type" value="Genomic_DNA"/>
</dbReference>
<evidence type="ECO:0000256" key="1">
    <source>
        <dbReference type="SAM" id="Phobius"/>
    </source>
</evidence>
<name>A0A067P5S0_9AGAM</name>
<dbReference type="InterPro" id="IPR045339">
    <property type="entry name" value="DUF6534"/>
</dbReference>
<organism evidence="3 4">
    <name type="scientific">Jaapia argillacea MUCL 33604</name>
    <dbReference type="NCBI Taxonomy" id="933084"/>
    <lineage>
        <taxon>Eukaryota</taxon>
        <taxon>Fungi</taxon>
        <taxon>Dikarya</taxon>
        <taxon>Basidiomycota</taxon>
        <taxon>Agaricomycotina</taxon>
        <taxon>Agaricomycetes</taxon>
        <taxon>Agaricomycetidae</taxon>
        <taxon>Jaapiales</taxon>
        <taxon>Jaapiaceae</taxon>
        <taxon>Jaapia</taxon>
    </lineage>
</organism>
<feature type="transmembrane region" description="Helical" evidence="1">
    <location>
        <begin position="294"/>
        <end position="314"/>
    </location>
</feature>
<dbReference type="PANTHER" id="PTHR40465">
    <property type="entry name" value="CHROMOSOME 1, WHOLE GENOME SHOTGUN SEQUENCE"/>
    <property type="match status" value="1"/>
</dbReference>
<keyword evidence="4" id="KW-1185">Reference proteome</keyword>
<gene>
    <name evidence="3" type="ORF">JAAARDRAFT_663857</name>
</gene>
<keyword evidence="1" id="KW-1133">Transmembrane helix</keyword>
<feature type="transmembrane region" description="Helical" evidence="1">
    <location>
        <begin position="102"/>
        <end position="125"/>
    </location>
</feature>
<keyword evidence="1" id="KW-0472">Membrane</keyword>
<dbReference type="Proteomes" id="UP000027265">
    <property type="component" value="Unassembled WGS sequence"/>
</dbReference>
<dbReference type="HOGENOM" id="CLU_046025_10_0_1"/>
<dbReference type="PANTHER" id="PTHR40465:SF1">
    <property type="entry name" value="DUF6534 DOMAIN-CONTAINING PROTEIN"/>
    <property type="match status" value="1"/>
</dbReference>
<dbReference type="Pfam" id="PF20152">
    <property type="entry name" value="DUF6534"/>
    <property type="match status" value="1"/>
</dbReference>
<feature type="transmembrane region" description="Helical" evidence="1">
    <location>
        <begin position="146"/>
        <end position="167"/>
    </location>
</feature>
<accession>A0A067P5S0</accession>
<dbReference type="InParanoid" id="A0A067P5S0"/>
<feature type="transmembrane region" description="Helical" evidence="1">
    <location>
        <begin position="28"/>
        <end position="51"/>
    </location>
</feature>
<evidence type="ECO:0000313" key="4">
    <source>
        <dbReference type="Proteomes" id="UP000027265"/>
    </source>
</evidence>
<feature type="domain" description="DUF6534" evidence="2">
    <location>
        <begin position="110"/>
        <end position="189"/>
    </location>
</feature>
<sequence length="338" mass="37097">MTVHITSFFAWVYWDFITTFGNFPNLNLMPVAALIQLLSIYISAFITQCFFATRVYKLSGKNIWFTAIIMVFALVQITSGILQTTISGMGGTFNNLITTEKITTVQSAATAACDFSITVILCWVLHGSRTGIQETDTLLDKLMIYAINRGALTTLAAFLNMLLFVLIPGKFIFMVPLLPSVTTTLNARQMLRLNSPRENFNATIRSAANPVFGVDYPLDTVALGGNGSTPGNVGKQAPGVGPWSAGKGRAGGIEEVPGGGVHVTMSVLTLCPDETEEEIGMDIEQEDFGQRLPILIQVVFALIFGHPVLCSSFYKRGRSVRMVFRYILVVIKRKWNMV</sequence>
<keyword evidence="1" id="KW-0812">Transmembrane</keyword>
<evidence type="ECO:0000259" key="2">
    <source>
        <dbReference type="Pfam" id="PF20152"/>
    </source>
</evidence>
<reference evidence="4" key="1">
    <citation type="journal article" date="2014" name="Proc. Natl. Acad. Sci. U.S.A.">
        <title>Extensive sampling of basidiomycete genomes demonstrates inadequacy of the white-rot/brown-rot paradigm for wood decay fungi.</title>
        <authorList>
            <person name="Riley R."/>
            <person name="Salamov A.A."/>
            <person name="Brown D.W."/>
            <person name="Nagy L.G."/>
            <person name="Floudas D."/>
            <person name="Held B.W."/>
            <person name="Levasseur A."/>
            <person name="Lombard V."/>
            <person name="Morin E."/>
            <person name="Otillar R."/>
            <person name="Lindquist E.A."/>
            <person name="Sun H."/>
            <person name="LaButti K.M."/>
            <person name="Schmutz J."/>
            <person name="Jabbour D."/>
            <person name="Luo H."/>
            <person name="Baker S.E."/>
            <person name="Pisabarro A.G."/>
            <person name="Walton J.D."/>
            <person name="Blanchette R.A."/>
            <person name="Henrissat B."/>
            <person name="Martin F."/>
            <person name="Cullen D."/>
            <person name="Hibbett D.S."/>
            <person name="Grigoriev I.V."/>
        </authorList>
    </citation>
    <scope>NUCLEOTIDE SEQUENCE [LARGE SCALE GENOMIC DNA]</scope>
    <source>
        <strain evidence="4">MUCL 33604</strain>
    </source>
</reference>